<evidence type="ECO:0000256" key="2">
    <source>
        <dbReference type="SAM" id="Phobius"/>
    </source>
</evidence>
<evidence type="ECO:0000313" key="4">
    <source>
        <dbReference type="Proteomes" id="UP001241747"/>
    </source>
</evidence>
<feature type="transmembrane region" description="Helical" evidence="2">
    <location>
        <begin position="350"/>
        <end position="370"/>
    </location>
</feature>
<feature type="transmembrane region" description="Helical" evidence="2">
    <location>
        <begin position="51"/>
        <end position="74"/>
    </location>
</feature>
<dbReference type="EMBL" id="JAUSVY010000002">
    <property type="protein sequence ID" value="MDQ0503962.1"/>
    <property type="molecule type" value="Genomic_DNA"/>
</dbReference>
<feature type="transmembrane region" description="Helical" evidence="2">
    <location>
        <begin position="196"/>
        <end position="218"/>
    </location>
</feature>
<dbReference type="Proteomes" id="UP001241747">
    <property type="component" value="Unassembled WGS sequence"/>
</dbReference>
<protein>
    <recommendedName>
        <fullName evidence="5">PNPLA domain-containing protein</fullName>
    </recommendedName>
</protein>
<keyword evidence="2" id="KW-0812">Transmembrane</keyword>
<proteinExistence type="predicted"/>
<gene>
    <name evidence="3" type="ORF">QOZ94_000736</name>
</gene>
<feature type="transmembrane region" description="Helical" evidence="2">
    <location>
        <begin position="299"/>
        <end position="319"/>
    </location>
</feature>
<keyword evidence="4" id="KW-1185">Reference proteome</keyword>
<reference evidence="3 4" key="1">
    <citation type="submission" date="2023-07" db="EMBL/GenBank/DDBJ databases">
        <title>Genomic Encyclopedia of Type Strains, Phase IV (KMG-IV): sequencing the most valuable type-strain genomes for metagenomic binning, comparative biology and taxonomic classification.</title>
        <authorList>
            <person name="Goeker M."/>
        </authorList>
    </citation>
    <scope>NUCLEOTIDE SEQUENCE [LARGE SCALE GENOMIC DNA]</scope>
    <source>
        <strain evidence="3 4">DSM 3770</strain>
    </source>
</reference>
<keyword evidence="2" id="KW-1133">Transmembrane helix</keyword>
<evidence type="ECO:0000256" key="1">
    <source>
        <dbReference type="SAM" id="MobiDB-lite"/>
    </source>
</evidence>
<sequence length="875" mass="92737">MGTSPDHPPPDPQKAVPSAADADRWGQDDAGAPPLVRAIVQLWSRVLDLGLVLWVVRIPLLSVAIGLLLMLGVTQAQDTLVDVAMAGPQLVEKPGLSLALGKLILAIFLLWAIPVHFAARLLLDTDDGIAALATRRDQAAARQAAIAEHGPASRDTAGAGAIPSQAGAAPQALAQSTPHAPGDAWTGFVIRQVPRLLGALTFVAFAIGAEQAIVNLPTLTDTSVTQAAQAQLHVIAVAMLVAVPFFFLYSAARGRLALSGPVRAATAALDRLCAGPFRWLAIAPRRNDPSGALHATGRLLLLTYAAGVIIILIANPLWLARQLPLTLAVPLILGAWVPILSYLSSIGRRLHFPFVTAALALGIVGVYLFGDNHKVRTLLANEPAYRRTTLDTAVYLWMRANGCAQAPATCPRPIIVVAAGGASRAGFFTASVVGHFLDVAQHREGYTLTRADGRTLVRGPLDDGRISPPAADALANADIADRIFAISGVSGGAYGAAVTAAALGSRNGRASPCAGAAPPYWFGARITTWQDCLESLTAGDYLTASFFGLAFHDQVQLYLEDRAALLEQSWENRFAQIATEGDRATPQRLSQPLLTAERDPAVWVPFLVLNGTSVETGQRIVTTDLMPTHAPKRPCPSGGDRPECPIFTHAIDFHGFLHGSLDVRLSTAASNSARFPLISPPGSILQGEGDIADRIVDGGYFENFGVESALELAQAMAEVEPRLAPFILVISNDPQSTLTEERTARGVVVPDGSEQVWLPELTGPLSSIGAVRSGRGRLAVAATNQWLNERFGAGCPTNLAHIRVWPEALDGTCPIGAEKPKAIRDVSMSWWLSKPVQMNLRKQLEHSSDRCNNDKAVRAVWAALATPSSACGIQP</sequence>
<accession>A0ABU0L9Z2</accession>
<feature type="transmembrane region" description="Helical" evidence="2">
    <location>
        <begin position="230"/>
        <end position="249"/>
    </location>
</feature>
<evidence type="ECO:0000313" key="3">
    <source>
        <dbReference type="EMBL" id="MDQ0503962.1"/>
    </source>
</evidence>
<feature type="region of interest" description="Disordered" evidence="1">
    <location>
        <begin position="1"/>
        <end position="24"/>
    </location>
</feature>
<comment type="caution">
    <text evidence="3">The sequence shown here is derived from an EMBL/GenBank/DDBJ whole genome shotgun (WGS) entry which is preliminary data.</text>
</comment>
<keyword evidence="2" id="KW-0472">Membrane</keyword>
<evidence type="ECO:0008006" key="5">
    <source>
        <dbReference type="Google" id="ProtNLM"/>
    </source>
</evidence>
<feature type="transmembrane region" description="Helical" evidence="2">
    <location>
        <begin position="325"/>
        <end position="343"/>
    </location>
</feature>
<feature type="transmembrane region" description="Helical" evidence="2">
    <location>
        <begin position="94"/>
        <end position="113"/>
    </location>
</feature>
<feature type="compositionally biased region" description="Pro residues" evidence="1">
    <location>
        <begin position="1"/>
        <end position="12"/>
    </location>
</feature>
<dbReference type="RefSeq" id="WP_394085622.1">
    <property type="nucleotide sequence ID" value="NZ_JBAFWJ010000006.1"/>
</dbReference>
<name>A0ABU0L9Z2_XANAG</name>
<organism evidence="3 4">
    <name type="scientific">Xanthobacter agilis</name>
    <dbReference type="NCBI Taxonomy" id="47492"/>
    <lineage>
        <taxon>Bacteria</taxon>
        <taxon>Pseudomonadati</taxon>
        <taxon>Pseudomonadota</taxon>
        <taxon>Alphaproteobacteria</taxon>
        <taxon>Hyphomicrobiales</taxon>
        <taxon>Xanthobacteraceae</taxon>
        <taxon>Xanthobacter</taxon>
    </lineage>
</organism>